<comment type="caution">
    <text evidence="1">The sequence shown here is derived from an EMBL/GenBank/DDBJ whole genome shotgun (WGS) entry which is preliminary data.</text>
</comment>
<evidence type="ECO:0000313" key="1">
    <source>
        <dbReference type="EMBL" id="KFE67819.1"/>
    </source>
</evidence>
<dbReference type="RefSeq" id="WP_044190779.1">
    <property type="nucleotide sequence ID" value="NZ_JMCB01000007.1"/>
</dbReference>
<evidence type="ECO:0008006" key="3">
    <source>
        <dbReference type="Google" id="ProtNLM"/>
    </source>
</evidence>
<organism evidence="1 2">
    <name type="scientific">Hyalangium minutum</name>
    <dbReference type="NCBI Taxonomy" id="394096"/>
    <lineage>
        <taxon>Bacteria</taxon>
        <taxon>Pseudomonadati</taxon>
        <taxon>Myxococcota</taxon>
        <taxon>Myxococcia</taxon>
        <taxon>Myxococcales</taxon>
        <taxon>Cystobacterineae</taxon>
        <taxon>Archangiaceae</taxon>
        <taxon>Hyalangium</taxon>
    </lineage>
</organism>
<keyword evidence="2" id="KW-1185">Reference proteome</keyword>
<gene>
    <name evidence="1" type="ORF">DB31_8302</name>
</gene>
<dbReference type="STRING" id="394096.DB31_8302"/>
<reference evidence="1 2" key="1">
    <citation type="submission" date="2014-04" db="EMBL/GenBank/DDBJ databases">
        <title>Genome assembly of Hyalangium minutum DSM 14724.</title>
        <authorList>
            <person name="Sharma G."/>
            <person name="Subramanian S."/>
        </authorList>
    </citation>
    <scope>NUCLEOTIDE SEQUENCE [LARGE SCALE GENOMIC DNA]</scope>
    <source>
        <strain evidence="1 2">DSM 14724</strain>
    </source>
</reference>
<accession>A0A085WJF6</accession>
<dbReference type="EMBL" id="JMCB01000007">
    <property type="protein sequence ID" value="KFE67819.1"/>
    <property type="molecule type" value="Genomic_DNA"/>
</dbReference>
<protein>
    <recommendedName>
        <fullName evidence="3">Gingipain domain-containing protein</fullName>
    </recommendedName>
</protein>
<proteinExistence type="predicted"/>
<dbReference type="AlphaFoldDB" id="A0A085WJF6"/>
<evidence type="ECO:0000313" key="2">
    <source>
        <dbReference type="Proteomes" id="UP000028725"/>
    </source>
</evidence>
<name>A0A085WJF6_9BACT</name>
<dbReference type="PATRIC" id="fig|394096.3.peg.4343"/>
<dbReference type="Proteomes" id="UP000028725">
    <property type="component" value="Unassembled WGS sequence"/>
</dbReference>
<sequence>MVLTLGLLSLVTVVPTAAVEIEVFVPLCDNALIACGRSAAGDPRSLEANLYWGAAYGAERFLSRAPGFTVRSRREGAPGSAVLRELVLERAPGKGERLVRLSLHAYAGDQIDTALEDFLRAAGGGSSADLVVWAGHDRLMDREPPLIQPSTHLPPRPVVVLACMSEQYFGPVLQSLGAPPVVLTRTLMAPEAYLLEALASSAARYGPTESQHLRTALVDAYARYQRITLRAASSVFSRPGDRK</sequence>